<dbReference type="EMBL" id="JBEAFC010000013">
    <property type="protein sequence ID" value="KAL1534099.1"/>
    <property type="molecule type" value="Genomic_DNA"/>
</dbReference>
<evidence type="ECO:0000259" key="7">
    <source>
        <dbReference type="PROSITE" id="PS50863"/>
    </source>
</evidence>
<dbReference type="Gene3D" id="2.40.330.10">
    <property type="entry name" value="DNA-binding pseudobarrel domain"/>
    <property type="match status" value="2"/>
</dbReference>
<dbReference type="Proteomes" id="UP001567538">
    <property type="component" value="Unassembled WGS sequence"/>
</dbReference>
<dbReference type="InterPro" id="IPR015300">
    <property type="entry name" value="DNA-bd_pseudobarrel_sf"/>
</dbReference>
<evidence type="ECO:0000256" key="5">
    <source>
        <dbReference type="ARBA" id="ARBA00023242"/>
    </source>
</evidence>
<evidence type="ECO:0000256" key="3">
    <source>
        <dbReference type="ARBA" id="ARBA00023125"/>
    </source>
</evidence>
<keyword evidence="4" id="KW-0804">Transcription</keyword>
<dbReference type="GO" id="GO:0005634">
    <property type="term" value="C:nucleus"/>
    <property type="evidence" value="ECO:0007669"/>
    <property type="project" value="UniProtKB-SubCell"/>
</dbReference>
<name>A0ABD1FT29_SALDI</name>
<dbReference type="AlphaFoldDB" id="A0ABD1FT29"/>
<dbReference type="SUPFAM" id="SSF101936">
    <property type="entry name" value="DNA-binding pseudobarrel domain"/>
    <property type="match status" value="2"/>
</dbReference>
<comment type="subcellular location">
    <subcellularLocation>
        <location evidence="1">Nucleus</location>
    </subcellularLocation>
</comment>
<organism evidence="8 9">
    <name type="scientific">Salvia divinorum</name>
    <name type="common">Maria pastora</name>
    <name type="synonym">Diviner's sage</name>
    <dbReference type="NCBI Taxonomy" id="28513"/>
    <lineage>
        <taxon>Eukaryota</taxon>
        <taxon>Viridiplantae</taxon>
        <taxon>Streptophyta</taxon>
        <taxon>Embryophyta</taxon>
        <taxon>Tracheophyta</taxon>
        <taxon>Spermatophyta</taxon>
        <taxon>Magnoliopsida</taxon>
        <taxon>eudicotyledons</taxon>
        <taxon>Gunneridae</taxon>
        <taxon>Pentapetalae</taxon>
        <taxon>asterids</taxon>
        <taxon>lamiids</taxon>
        <taxon>Lamiales</taxon>
        <taxon>Lamiaceae</taxon>
        <taxon>Nepetoideae</taxon>
        <taxon>Mentheae</taxon>
        <taxon>Salviinae</taxon>
        <taxon>Salvia</taxon>
        <taxon>Salvia subgen. Calosphace</taxon>
    </lineage>
</organism>
<keyword evidence="2" id="KW-0805">Transcription regulation</keyword>
<keyword evidence="5" id="KW-0539">Nucleus</keyword>
<gene>
    <name evidence="8" type="ORF">AAHA92_31498</name>
</gene>
<sequence>MQVLNIASGCHFCISWPEFRRDNHIQYGDYLTFTLVDVGTFNVKRYKLGSGCTPQSDIEMVDDDELEGSYSPDVETSDDYEPSDTEPELLDDYDYEEDKGVLADDGYPTFVVKLSKSNINSTLQIPFRFWQRHIRMGALEVPVYFLAYGKTWRIILNHSSSKVWVKHGWG</sequence>
<comment type="caution">
    <text evidence="8">The sequence shown here is derived from an EMBL/GenBank/DDBJ whole genome shotgun (WGS) entry which is preliminary data.</text>
</comment>
<evidence type="ECO:0000313" key="9">
    <source>
        <dbReference type="Proteomes" id="UP001567538"/>
    </source>
</evidence>
<proteinExistence type="predicted"/>
<reference evidence="8 9" key="1">
    <citation type="submission" date="2024-06" db="EMBL/GenBank/DDBJ databases">
        <title>A chromosome level genome sequence of Diviner's sage (Salvia divinorum).</title>
        <authorList>
            <person name="Ford S.A."/>
            <person name="Ro D.-K."/>
            <person name="Ness R.W."/>
            <person name="Phillips M.A."/>
        </authorList>
    </citation>
    <scope>NUCLEOTIDE SEQUENCE [LARGE SCALE GENOMIC DNA]</scope>
    <source>
        <strain evidence="8">SAF-2024a</strain>
        <tissue evidence="8">Leaf</tissue>
    </source>
</reference>
<evidence type="ECO:0000256" key="6">
    <source>
        <dbReference type="SAM" id="MobiDB-lite"/>
    </source>
</evidence>
<keyword evidence="3" id="KW-0238">DNA-binding</keyword>
<feature type="region of interest" description="Disordered" evidence="6">
    <location>
        <begin position="65"/>
        <end position="89"/>
    </location>
</feature>
<evidence type="ECO:0000313" key="8">
    <source>
        <dbReference type="EMBL" id="KAL1534099.1"/>
    </source>
</evidence>
<evidence type="ECO:0000256" key="4">
    <source>
        <dbReference type="ARBA" id="ARBA00023163"/>
    </source>
</evidence>
<feature type="domain" description="TF-B3" evidence="7">
    <location>
        <begin position="1"/>
        <end position="49"/>
    </location>
</feature>
<dbReference type="PROSITE" id="PS50863">
    <property type="entry name" value="B3"/>
    <property type="match status" value="1"/>
</dbReference>
<dbReference type="InterPro" id="IPR003340">
    <property type="entry name" value="B3_DNA-bd"/>
</dbReference>
<keyword evidence="9" id="KW-1185">Reference proteome</keyword>
<evidence type="ECO:0000256" key="1">
    <source>
        <dbReference type="ARBA" id="ARBA00004123"/>
    </source>
</evidence>
<accession>A0ABD1FT29</accession>
<evidence type="ECO:0000256" key="2">
    <source>
        <dbReference type="ARBA" id="ARBA00023015"/>
    </source>
</evidence>
<protein>
    <submittedName>
        <fullName evidence="8">B3 domain-containing protein REM20-like</fullName>
    </submittedName>
</protein>
<dbReference type="GO" id="GO:0003677">
    <property type="term" value="F:DNA binding"/>
    <property type="evidence" value="ECO:0007669"/>
    <property type="project" value="UniProtKB-KW"/>
</dbReference>
<feature type="compositionally biased region" description="Acidic residues" evidence="6">
    <location>
        <begin position="75"/>
        <end position="89"/>
    </location>
</feature>